<accession>A0A382X6R7</accession>
<protein>
    <recommendedName>
        <fullName evidence="3">Ubiquitinol-cytochrome C reductase Fe-S subunit TAT signal domain-containing protein</fullName>
    </recommendedName>
</protein>
<reference evidence="2" key="1">
    <citation type="submission" date="2018-05" db="EMBL/GenBank/DDBJ databases">
        <authorList>
            <person name="Lanie J.A."/>
            <person name="Ng W.-L."/>
            <person name="Kazmierczak K.M."/>
            <person name="Andrzejewski T.M."/>
            <person name="Davidsen T.M."/>
            <person name="Wayne K.J."/>
            <person name="Tettelin H."/>
            <person name="Glass J.I."/>
            <person name="Rusch D."/>
            <person name="Podicherti R."/>
            <person name="Tsui H.-C.T."/>
            <person name="Winkler M.E."/>
        </authorList>
    </citation>
    <scope>NUCLEOTIDE SEQUENCE</scope>
</reference>
<evidence type="ECO:0000256" key="1">
    <source>
        <dbReference type="SAM" id="MobiDB-lite"/>
    </source>
</evidence>
<feature type="compositionally biased region" description="Basic and acidic residues" evidence="1">
    <location>
        <begin position="51"/>
        <end position="60"/>
    </location>
</feature>
<sequence>MMDKSQKVSPDKSVNRRRFFRTAGVSAVSGVAALAIGNEQSEAASADPESNGDRSRYRETEHVRRVYQLARF</sequence>
<dbReference type="PROSITE" id="PS51318">
    <property type="entry name" value="TAT"/>
    <property type="match status" value="1"/>
</dbReference>
<dbReference type="AlphaFoldDB" id="A0A382X6R7"/>
<dbReference type="InterPro" id="IPR006311">
    <property type="entry name" value="TAT_signal"/>
</dbReference>
<dbReference type="EMBL" id="UINC01165403">
    <property type="protein sequence ID" value="SVD66772.1"/>
    <property type="molecule type" value="Genomic_DNA"/>
</dbReference>
<feature type="region of interest" description="Disordered" evidence="1">
    <location>
        <begin position="38"/>
        <end position="60"/>
    </location>
</feature>
<name>A0A382X6R7_9ZZZZ</name>
<organism evidence="2">
    <name type="scientific">marine metagenome</name>
    <dbReference type="NCBI Taxonomy" id="408172"/>
    <lineage>
        <taxon>unclassified sequences</taxon>
        <taxon>metagenomes</taxon>
        <taxon>ecological metagenomes</taxon>
    </lineage>
</organism>
<proteinExistence type="predicted"/>
<evidence type="ECO:0000313" key="2">
    <source>
        <dbReference type="EMBL" id="SVD66772.1"/>
    </source>
</evidence>
<gene>
    <name evidence="2" type="ORF">METZ01_LOCUS419626</name>
</gene>
<evidence type="ECO:0008006" key="3">
    <source>
        <dbReference type="Google" id="ProtNLM"/>
    </source>
</evidence>